<sequence>MGIINEARAKLKEETTSGDSKSKEVWIRTACVRSVCASAGRLPAADYVLGDILGYGRDQLRGEAPPAPASSESLLFKEERNSSVIVAGTTLPGKYRVSEGRPHPYAAKEAADNVKPSSDGSKPTKYRSPRCTHVIEKDHTLVLLRKQPLA</sequence>
<keyword evidence="3" id="KW-1185">Reference proteome</keyword>
<evidence type="ECO:0000313" key="3">
    <source>
        <dbReference type="Proteomes" id="UP000299102"/>
    </source>
</evidence>
<reference evidence="2 3" key="1">
    <citation type="journal article" date="2019" name="Commun. Biol.">
        <title>The bagworm genome reveals a unique fibroin gene that provides high tensile strength.</title>
        <authorList>
            <person name="Kono N."/>
            <person name="Nakamura H."/>
            <person name="Ohtoshi R."/>
            <person name="Tomita M."/>
            <person name="Numata K."/>
            <person name="Arakawa K."/>
        </authorList>
    </citation>
    <scope>NUCLEOTIDE SEQUENCE [LARGE SCALE GENOMIC DNA]</scope>
</reference>
<proteinExistence type="predicted"/>
<gene>
    <name evidence="2" type="ORF">EVAR_14190_1</name>
</gene>
<name>A0A4C1UFG9_EUMVA</name>
<dbReference type="Proteomes" id="UP000299102">
    <property type="component" value="Unassembled WGS sequence"/>
</dbReference>
<feature type="region of interest" description="Disordered" evidence="1">
    <location>
        <begin position="96"/>
        <end position="128"/>
    </location>
</feature>
<dbReference type="AlphaFoldDB" id="A0A4C1UFG9"/>
<evidence type="ECO:0000313" key="2">
    <source>
        <dbReference type="EMBL" id="GBP24857.1"/>
    </source>
</evidence>
<evidence type="ECO:0000256" key="1">
    <source>
        <dbReference type="SAM" id="MobiDB-lite"/>
    </source>
</evidence>
<accession>A0A4C1UFG9</accession>
<organism evidence="2 3">
    <name type="scientific">Eumeta variegata</name>
    <name type="common">Bagworm moth</name>
    <name type="synonym">Eumeta japonica</name>
    <dbReference type="NCBI Taxonomy" id="151549"/>
    <lineage>
        <taxon>Eukaryota</taxon>
        <taxon>Metazoa</taxon>
        <taxon>Ecdysozoa</taxon>
        <taxon>Arthropoda</taxon>
        <taxon>Hexapoda</taxon>
        <taxon>Insecta</taxon>
        <taxon>Pterygota</taxon>
        <taxon>Neoptera</taxon>
        <taxon>Endopterygota</taxon>
        <taxon>Lepidoptera</taxon>
        <taxon>Glossata</taxon>
        <taxon>Ditrysia</taxon>
        <taxon>Tineoidea</taxon>
        <taxon>Psychidae</taxon>
        <taxon>Oiketicinae</taxon>
        <taxon>Eumeta</taxon>
    </lineage>
</organism>
<comment type="caution">
    <text evidence="2">The sequence shown here is derived from an EMBL/GenBank/DDBJ whole genome shotgun (WGS) entry which is preliminary data.</text>
</comment>
<dbReference type="EMBL" id="BGZK01000166">
    <property type="protein sequence ID" value="GBP24857.1"/>
    <property type="molecule type" value="Genomic_DNA"/>
</dbReference>
<protein>
    <submittedName>
        <fullName evidence="2">Uncharacterized protein</fullName>
    </submittedName>
</protein>